<evidence type="ECO:0000313" key="2">
    <source>
        <dbReference type="Proteomes" id="UP000182977"/>
    </source>
</evidence>
<keyword evidence="2" id="KW-1185">Reference proteome</keyword>
<organism evidence="1 2">
    <name type="scientific">Jiangella alkaliphila</name>
    <dbReference type="NCBI Taxonomy" id="419479"/>
    <lineage>
        <taxon>Bacteria</taxon>
        <taxon>Bacillati</taxon>
        <taxon>Actinomycetota</taxon>
        <taxon>Actinomycetes</taxon>
        <taxon>Jiangellales</taxon>
        <taxon>Jiangellaceae</taxon>
        <taxon>Jiangella</taxon>
    </lineage>
</organism>
<proteinExistence type="predicted"/>
<gene>
    <name evidence="1" type="ORF">SAMN04488563_0472</name>
</gene>
<accession>A0A1H2GFQ2</accession>
<dbReference type="GO" id="GO:0008237">
    <property type="term" value="F:metallopeptidase activity"/>
    <property type="evidence" value="ECO:0007669"/>
    <property type="project" value="InterPro"/>
</dbReference>
<protein>
    <recommendedName>
        <fullName evidence="3">Matrixin</fullName>
    </recommendedName>
</protein>
<name>A0A1H2GFQ2_9ACTN</name>
<dbReference type="InterPro" id="IPR024079">
    <property type="entry name" value="MetalloPept_cat_dom_sf"/>
</dbReference>
<reference evidence="2" key="1">
    <citation type="submission" date="2016-10" db="EMBL/GenBank/DDBJ databases">
        <authorList>
            <person name="Varghese N."/>
            <person name="Submissions S."/>
        </authorList>
    </citation>
    <scope>NUCLEOTIDE SEQUENCE [LARGE SCALE GENOMIC DNA]</scope>
    <source>
        <strain evidence="2">DSM 45079</strain>
    </source>
</reference>
<evidence type="ECO:0008006" key="3">
    <source>
        <dbReference type="Google" id="ProtNLM"/>
    </source>
</evidence>
<dbReference type="EMBL" id="LT629791">
    <property type="protein sequence ID" value="SDU18415.1"/>
    <property type="molecule type" value="Genomic_DNA"/>
</dbReference>
<dbReference type="Gene3D" id="3.40.390.10">
    <property type="entry name" value="Collagenase (Catalytic Domain)"/>
    <property type="match status" value="1"/>
</dbReference>
<sequence>MPQTLPTVPDGSPRRSTSSVRARLGAVIRACSIGAVVVGTGLVAPTAANATPYPDGELADSAGHAFCFTPSFDNYPEHRTRVTWAMSRLDTQTDLFDIRETCVAGTDLWWWRSDLPGNLRGTYSCWERTPTNRCDSANINMDFPEINQGPANDVYDQQKTALHEIGHSVGLGHHSPSAHNCVMISGEIPSSSLTWRSFHSHDVSHINATF</sequence>
<dbReference type="SUPFAM" id="SSF55486">
    <property type="entry name" value="Metalloproteases ('zincins'), catalytic domain"/>
    <property type="match status" value="1"/>
</dbReference>
<dbReference type="Proteomes" id="UP000182977">
    <property type="component" value="Chromosome I"/>
</dbReference>
<evidence type="ECO:0000313" key="1">
    <source>
        <dbReference type="EMBL" id="SDU18415.1"/>
    </source>
</evidence>
<dbReference type="AlphaFoldDB" id="A0A1H2GFQ2"/>